<evidence type="ECO:0000313" key="3">
    <source>
        <dbReference type="Proteomes" id="UP000678393"/>
    </source>
</evidence>
<dbReference type="OrthoDB" id="6138145at2759"/>
<name>A0A8S3Z1N6_9EUPU</name>
<dbReference type="Proteomes" id="UP000678393">
    <property type="component" value="Unassembled WGS sequence"/>
</dbReference>
<dbReference type="AlphaFoldDB" id="A0A8S3Z1N6"/>
<evidence type="ECO:0000256" key="1">
    <source>
        <dbReference type="SAM" id="SignalP"/>
    </source>
</evidence>
<keyword evidence="3" id="KW-1185">Reference proteome</keyword>
<dbReference type="EMBL" id="CAJHNH020000921">
    <property type="protein sequence ID" value="CAG5120546.1"/>
    <property type="molecule type" value="Genomic_DNA"/>
</dbReference>
<protein>
    <submittedName>
        <fullName evidence="2">Uncharacterized protein</fullName>
    </submittedName>
</protein>
<proteinExistence type="predicted"/>
<organism evidence="2 3">
    <name type="scientific">Candidula unifasciata</name>
    <dbReference type="NCBI Taxonomy" id="100452"/>
    <lineage>
        <taxon>Eukaryota</taxon>
        <taxon>Metazoa</taxon>
        <taxon>Spiralia</taxon>
        <taxon>Lophotrochozoa</taxon>
        <taxon>Mollusca</taxon>
        <taxon>Gastropoda</taxon>
        <taxon>Heterobranchia</taxon>
        <taxon>Euthyneura</taxon>
        <taxon>Panpulmonata</taxon>
        <taxon>Eupulmonata</taxon>
        <taxon>Stylommatophora</taxon>
        <taxon>Helicina</taxon>
        <taxon>Helicoidea</taxon>
        <taxon>Geomitridae</taxon>
        <taxon>Candidula</taxon>
    </lineage>
</organism>
<keyword evidence="1" id="KW-0732">Signal</keyword>
<feature type="signal peptide" evidence="1">
    <location>
        <begin position="1"/>
        <end position="19"/>
    </location>
</feature>
<accession>A0A8S3Z1N6</accession>
<sequence>MFWLVIVFLLSSLLPNVGCDLSTHGRGKSDLAAVKFNTATSPPSSSSANKRAPTPPVKPVVNITAVFEEEDLDDYLPIFDRALADLINNSNIFTWAGHVLSSSKDLKKMMTEMCAHFQGDKSQVRLIVVFGKVRTVQTVNLISQALGIPVVGYMLDKGDGYIQ</sequence>
<comment type="caution">
    <text evidence="2">The sequence shown here is derived from an EMBL/GenBank/DDBJ whole genome shotgun (WGS) entry which is preliminary data.</text>
</comment>
<gene>
    <name evidence="2" type="ORF">CUNI_LOCUS6104</name>
</gene>
<evidence type="ECO:0000313" key="2">
    <source>
        <dbReference type="EMBL" id="CAG5120546.1"/>
    </source>
</evidence>
<feature type="non-terminal residue" evidence="2">
    <location>
        <position position="163"/>
    </location>
</feature>
<feature type="chain" id="PRO_5035919443" evidence="1">
    <location>
        <begin position="20"/>
        <end position="163"/>
    </location>
</feature>
<reference evidence="2" key="1">
    <citation type="submission" date="2021-04" db="EMBL/GenBank/DDBJ databases">
        <authorList>
            <consortium name="Molecular Ecology Group"/>
        </authorList>
    </citation>
    <scope>NUCLEOTIDE SEQUENCE</scope>
</reference>